<keyword evidence="2" id="KW-1185">Reference proteome</keyword>
<dbReference type="Proteomes" id="UP000591948">
    <property type="component" value="Unassembled WGS sequence"/>
</dbReference>
<evidence type="ECO:0000313" key="1">
    <source>
        <dbReference type="EMBL" id="GFP28429.1"/>
    </source>
</evidence>
<reference evidence="1 2" key="1">
    <citation type="journal article" date="2020" name="Front. Microbiol.">
        <title>Single-cell genomics of novel Actinobacteria with the Wood-Ljungdahl pathway discovered in a serpentinizing system.</title>
        <authorList>
            <person name="Merino N."/>
            <person name="Kawai M."/>
            <person name="Boyd E.S."/>
            <person name="Colman D.R."/>
            <person name="McGlynn S.E."/>
            <person name="Nealson K.H."/>
            <person name="Kurokawa K."/>
            <person name="Hongoh Y."/>
        </authorList>
    </citation>
    <scope>NUCLEOTIDE SEQUENCE [LARGE SCALE GENOMIC DNA]</scope>
    <source>
        <strain evidence="1 2">S33</strain>
    </source>
</reference>
<feature type="non-terminal residue" evidence="1">
    <location>
        <position position="24"/>
    </location>
</feature>
<dbReference type="EMBL" id="BLRY01000217">
    <property type="protein sequence ID" value="GFP28429.1"/>
    <property type="molecule type" value="Genomic_DNA"/>
</dbReference>
<dbReference type="Gene3D" id="3.40.50.1010">
    <property type="entry name" value="5'-nuclease"/>
    <property type="match status" value="1"/>
</dbReference>
<accession>A0A6V8P740</accession>
<name>A0A6V8P740_9ACTN</name>
<sequence length="24" mass="2732">MFLYVDTSALVKLYVEEKGSALVR</sequence>
<evidence type="ECO:0000313" key="2">
    <source>
        <dbReference type="Proteomes" id="UP000591948"/>
    </source>
</evidence>
<gene>
    <name evidence="1" type="ORF">HKBW3S33_01844</name>
</gene>
<dbReference type="AlphaFoldDB" id="A0A6V8P740"/>
<proteinExistence type="predicted"/>
<organism evidence="1 2">
    <name type="scientific">Candidatus Hakubella thermalkaliphila</name>
    <dbReference type="NCBI Taxonomy" id="2754717"/>
    <lineage>
        <taxon>Bacteria</taxon>
        <taxon>Bacillati</taxon>
        <taxon>Actinomycetota</taxon>
        <taxon>Actinomycetota incertae sedis</taxon>
        <taxon>Candidatus Hakubellales</taxon>
        <taxon>Candidatus Hakubellaceae</taxon>
        <taxon>Candidatus Hakubella</taxon>
    </lineage>
</organism>
<comment type="caution">
    <text evidence="1">The sequence shown here is derived from an EMBL/GenBank/DDBJ whole genome shotgun (WGS) entry which is preliminary data.</text>
</comment>
<protein>
    <submittedName>
        <fullName evidence="1">Uncharacterized protein</fullName>
    </submittedName>
</protein>